<reference evidence="1 3" key="1">
    <citation type="submission" date="2008-03" db="EMBL/GenBank/DDBJ databases">
        <title>Annotation of Ixodes scapularis.</title>
        <authorList>
            <consortium name="Ixodes scapularis Genome Project Consortium"/>
            <person name="Caler E."/>
            <person name="Hannick L.I."/>
            <person name="Bidwell S."/>
            <person name="Joardar V."/>
            <person name="Thiagarajan M."/>
            <person name="Amedeo P."/>
            <person name="Galinsky K.J."/>
            <person name="Schobel S."/>
            <person name="Inman J."/>
            <person name="Hostetler J."/>
            <person name="Miller J."/>
            <person name="Hammond M."/>
            <person name="Megy K."/>
            <person name="Lawson D."/>
            <person name="Kodira C."/>
            <person name="Sutton G."/>
            <person name="Meyer J."/>
            <person name="Hill C.A."/>
            <person name="Birren B."/>
            <person name="Nene V."/>
            <person name="Collins F."/>
            <person name="Alarcon-Chaidez F."/>
            <person name="Wikel S."/>
            <person name="Strausberg R."/>
        </authorList>
    </citation>
    <scope>NUCLEOTIDE SEQUENCE [LARGE SCALE GENOMIC DNA]</scope>
    <source>
        <strain evidence="3">Wikel</strain>
        <strain evidence="1">Wikel colony</strain>
    </source>
</reference>
<dbReference type="EMBL" id="DS819351">
    <property type="protein sequence ID" value="EEC11597.1"/>
    <property type="molecule type" value="Genomic_DNA"/>
</dbReference>
<dbReference type="AlphaFoldDB" id="B7PYC5"/>
<evidence type="ECO:0000313" key="3">
    <source>
        <dbReference type="Proteomes" id="UP000001555"/>
    </source>
</evidence>
<gene>
    <name evidence="1" type="ORF">IscW_ISCW024603</name>
</gene>
<dbReference type="EnsemblMetazoa" id="ISCW024603-RA">
    <property type="protein sequence ID" value="ISCW024603-PA"/>
    <property type="gene ID" value="ISCW024603"/>
</dbReference>
<dbReference type="EMBL" id="ABJB010938809">
    <property type="status" value="NOT_ANNOTATED_CDS"/>
    <property type="molecule type" value="Genomic_DNA"/>
</dbReference>
<dbReference type="VEuPathDB" id="VectorBase:ISCP_018902"/>
<dbReference type="Proteomes" id="UP000001555">
    <property type="component" value="Unassembled WGS sequence"/>
</dbReference>
<organism>
    <name type="scientific">Ixodes scapularis</name>
    <name type="common">Black-legged tick</name>
    <name type="synonym">Deer tick</name>
    <dbReference type="NCBI Taxonomy" id="6945"/>
    <lineage>
        <taxon>Eukaryota</taxon>
        <taxon>Metazoa</taxon>
        <taxon>Ecdysozoa</taxon>
        <taxon>Arthropoda</taxon>
        <taxon>Chelicerata</taxon>
        <taxon>Arachnida</taxon>
        <taxon>Acari</taxon>
        <taxon>Parasitiformes</taxon>
        <taxon>Ixodida</taxon>
        <taxon>Ixodoidea</taxon>
        <taxon>Ixodidae</taxon>
        <taxon>Ixodinae</taxon>
        <taxon>Ixodes</taxon>
    </lineage>
</organism>
<evidence type="ECO:0000313" key="1">
    <source>
        <dbReference type="EMBL" id="EEC11597.1"/>
    </source>
</evidence>
<dbReference type="VEuPathDB" id="VectorBase:ISCI024603"/>
<sequence>SCFEETSDSRLVYYMAGYAARKCITKKGGCGDCKVACLRESTPTAADHAASYMCSFDRGGLLYATDGLFGLISHLENVFTRCFSKRKLHANSIVDILSCVGGNVPGVGCDEHKMELTNSITRFYLITRLHFYVKQKNKLRNERKQKQQLSKRGRLL</sequence>
<protein>
    <submittedName>
        <fullName evidence="1 2">Uncharacterized protein</fullName>
    </submittedName>
</protein>
<evidence type="ECO:0000313" key="2">
    <source>
        <dbReference type="EnsemblMetazoa" id="ISCW024603-PA"/>
    </source>
</evidence>
<name>B7PYC5_IXOSC</name>
<accession>B7PYC5</accession>
<proteinExistence type="predicted"/>
<keyword evidence="3" id="KW-1185">Reference proteome</keyword>
<dbReference type="InParanoid" id="B7PYC5"/>
<dbReference type="PaxDb" id="6945-B7PYC5"/>
<feature type="non-terminal residue" evidence="1">
    <location>
        <position position="1"/>
    </location>
</feature>
<dbReference type="HOGENOM" id="CLU_1691141_0_0_1"/>
<dbReference type="VEuPathDB" id="VectorBase:ISCW024603"/>
<dbReference type="OrthoDB" id="6485269at2759"/>
<reference evidence="2" key="2">
    <citation type="submission" date="2020-05" db="UniProtKB">
        <authorList>
            <consortium name="EnsemblMetazoa"/>
        </authorList>
    </citation>
    <scope>IDENTIFICATION</scope>
    <source>
        <strain evidence="2">wikel</strain>
    </source>
</reference>